<comment type="caution">
    <text evidence="3">The sequence shown here is derived from an EMBL/GenBank/DDBJ whole genome shotgun (WGS) entry which is preliminary data.</text>
</comment>
<feature type="region of interest" description="Disordered" evidence="2">
    <location>
        <begin position="1"/>
        <end position="38"/>
    </location>
</feature>
<proteinExistence type="predicted"/>
<feature type="coiled-coil region" evidence="1">
    <location>
        <begin position="72"/>
        <end position="173"/>
    </location>
</feature>
<keyword evidence="1" id="KW-0175">Coiled coil</keyword>
<dbReference type="GeneID" id="81596988"/>
<protein>
    <submittedName>
        <fullName evidence="3">Uncharacterized protein</fullName>
    </submittedName>
</protein>
<reference evidence="3" key="2">
    <citation type="journal article" date="2023" name="IMA Fungus">
        <title>Comparative genomic study of the Penicillium genus elucidates a diverse pangenome and 15 lateral gene transfer events.</title>
        <authorList>
            <person name="Petersen C."/>
            <person name="Sorensen T."/>
            <person name="Nielsen M.R."/>
            <person name="Sondergaard T.E."/>
            <person name="Sorensen J.L."/>
            <person name="Fitzpatrick D.A."/>
            <person name="Frisvad J.C."/>
            <person name="Nielsen K.L."/>
        </authorList>
    </citation>
    <scope>NUCLEOTIDE SEQUENCE</scope>
    <source>
        <strain evidence="3">IBT 16125</strain>
    </source>
</reference>
<gene>
    <name evidence="3" type="ORF">N7458_003362</name>
</gene>
<feature type="compositionally biased region" description="Basic and acidic residues" evidence="2">
    <location>
        <begin position="271"/>
        <end position="290"/>
    </location>
</feature>
<evidence type="ECO:0000256" key="1">
    <source>
        <dbReference type="SAM" id="Coils"/>
    </source>
</evidence>
<name>A0AAD6CHH7_9EURO</name>
<reference evidence="3" key="1">
    <citation type="submission" date="2022-12" db="EMBL/GenBank/DDBJ databases">
        <authorList>
            <person name="Petersen C."/>
        </authorList>
    </citation>
    <scope>NUCLEOTIDE SEQUENCE</scope>
    <source>
        <strain evidence="3">IBT 16125</strain>
    </source>
</reference>
<dbReference type="Proteomes" id="UP001213681">
    <property type="component" value="Unassembled WGS sequence"/>
</dbReference>
<dbReference type="AlphaFoldDB" id="A0AAD6CHH7"/>
<accession>A0AAD6CHH7</accession>
<evidence type="ECO:0000313" key="3">
    <source>
        <dbReference type="EMBL" id="KAJ5461810.1"/>
    </source>
</evidence>
<dbReference type="RefSeq" id="XP_056770852.1">
    <property type="nucleotide sequence ID" value="XM_056906745.1"/>
</dbReference>
<organism evidence="3 4">
    <name type="scientific">Penicillium daleae</name>
    <dbReference type="NCBI Taxonomy" id="63821"/>
    <lineage>
        <taxon>Eukaryota</taxon>
        <taxon>Fungi</taxon>
        <taxon>Dikarya</taxon>
        <taxon>Ascomycota</taxon>
        <taxon>Pezizomycotina</taxon>
        <taxon>Eurotiomycetes</taxon>
        <taxon>Eurotiomycetidae</taxon>
        <taxon>Eurotiales</taxon>
        <taxon>Aspergillaceae</taxon>
        <taxon>Penicillium</taxon>
    </lineage>
</organism>
<evidence type="ECO:0000256" key="2">
    <source>
        <dbReference type="SAM" id="MobiDB-lite"/>
    </source>
</evidence>
<keyword evidence="4" id="KW-1185">Reference proteome</keyword>
<evidence type="ECO:0000313" key="4">
    <source>
        <dbReference type="Proteomes" id="UP001213681"/>
    </source>
</evidence>
<feature type="compositionally biased region" description="Basic residues" evidence="2">
    <location>
        <begin position="17"/>
        <end position="27"/>
    </location>
</feature>
<dbReference type="EMBL" id="JAPVEA010000002">
    <property type="protein sequence ID" value="KAJ5461810.1"/>
    <property type="molecule type" value="Genomic_DNA"/>
</dbReference>
<sequence>MLTTDHPEGSKPSAAQRKAKSQRRKRTAALAKQQKDEHLKRLSQLELHQALADERTEHDATKANDSRLRLEHNDLVTRLDDAETAVANAESRAWQSEREIIKLQEALSVSRMGAQNNETWIELIAEQNQQLEAANARLAARSAIREGELHGEIEQMEMRARRLEQSLSIAYKDVEECGVLFQKNTEDWAELVSFLEKHKSQDGERIQKLRGLVMEYSSAVEYFEDEVNKLIQAAEVRIARNRLRRDKQAGRDGVQWDSQVWRRDFNSSSEENLHRSLTDGRSSPDADYERFPGSSWSVPGSSSESTGVSGSRISNLSSESRSYVQGQQSPTGLDRPRHTPSPAYFEHFSGYTPTLNTSRKRIRIAPPMADPKQGPVSSNDTTDYEVPQSNSIIRESESKGIQTDNAPLLARQDNLAASLRGLVTAPKGPLSPGGKPRSLSVGDLPWIPATKAASAFERMPGSWPHEAIPNAEVNPEIASEIAHGALRLFRASIENAVPIGFKLLNLLTPSHPQCIVYPGLMALWMWQTYEQHVEWKRWERANERHMVQQLRDQYASQAGWVDSVGFGLSQWLAFDRSSFG</sequence>
<feature type="compositionally biased region" description="Low complexity" evidence="2">
    <location>
        <begin position="293"/>
        <end position="322"/>
    </location>
</feature>
<feature type="region of interest" description="Disordered" evidence="2">
    <location>
        <begin position="271"/>
        <end position="341"/>
    </location>
</feature>